<dbReference type="AlphaFoldDB" id="A0A2D3WJB4"/>
<dbReference type="Proteomes" id="UP000228859">
    <property type="component" value="Unassembled WGS sequence"/>
</dbReference>
<gene>
    <name evidence="1" type="ORF">CFH83_02415</name>
</gene>
<evidence type="ECO:0000313" key="1">
    <source>
        <dbReference type="EMBL" id="DAB39130.1"/>
    </source>
</evidence>
<name>A0A2D3WJB4_9BACT</name>
<organism evidence="1 2">
    <name type="scientific">Sulfuricurvum kujiense</name>
    <dbReference type="NCBI Taxonomy" id="148813"/>
    <lineage>
        <taxon>Bacteria</taxon>
        <taxon>Pseudomonadati</taxon>
        <taxon>Campylobacterota</taxon>
        <taxon>Epsilonproteobacteria</taxon>
        <taxon>Campylobacterales</taxon>
        <taxon>Sulfurimonadaceae</taxon>
        <taxon>Sulfuricurvum</taxon>
    </lineage>
</organism>
<reference evidence="1 2" key="1">
    <citation type="journal article" date="2017" name="Front. Microbiol.">
        <title>Comparative Genomic Analysis of the Class Epsilonproteobacteria and Proposed Reclassification to Epsilonbacteraeota (phyl. nov.).</title>
        <authorList>
            <person name="Waite D.W."/>
            <person name="Vanwonterghem I."/>
            <person name="Rinke C."/>
            <person name="Parks D.H."/>
            <person name="Zhang Y."/>
            <person name="Takai K."/>
            <person name="Sievert S.M."/>
            <person name="Simon J."/>
            <person name="Campbell B.J."/>
            <person name="Hanson T.E."/>
            <person name="Woyke T."/>
            <person name="Klotz M.G."/>
            <person name="Hugenholtz P."/>
        </authorList>
    </citation>
    <scope>NUCLEOTIDE SEQUENCE [LARGE SCALE GENOMIC DNA]</scope>
    <source>
        <strain evidence="1">UBA12443</strain>
    </source>
</reference>
<proteinExistence type="predicted"/>
<accession>A0A2D3WJB4</accession>
<dbReference type="RefSeq" id="WP_294893451.1">
    <property type="nucleotide sequence ID" value="NZ_DLUI01000041.1"/>
</dbReference>
<dbReference type="EMBL" id="DLUI01000041">
    <property type="protein sequence ID" value="DAB39130.1"/>
    <property type="molecule type" value="Genomic_DNA"/>
</dbReference>
<comment type="caution">
    <text evidence="1">The sequence shown here is derived from an EMBL/GenBank/DDBJ whole genome shotgun (WGS) entry which is preliminary data.</text>
</comment>
<sequence>MRPYRNISDSELEALGATREWNREFLLSLALPAHILWVHTAREKYHRLDPYDSCLVRTLTIERIQGDVIKTDFGSYSLDTGKNIFYACGCKKFCDCYGQLYPLIKNTQQSAS</sequence>
<evidence type="ECO:0000313" key="2">
    <source>
        <dbReference type="Proteomes" id="UP000228859"/>
    </source>
</evidence>
<protein>
    <submittedName>
        <fullName evidence="1">Uncharacterized protein</fullName>
    </submittedName>
</protein>